<evidence type="ECO:0000259" key="1">
    <source>
        <dbReference type="Pfam" id="PF01966"/>
    </source>
</evidence>
<dbReference type="Pfam" id="PF01966">
    <property type="entry name" value="HD"/>
    <property type="match status" value="1"/>
</dbReference>
<feature type="domain" description="HD" evidence="1">
    <location>
        <begin position="38"/>
        <end position="140"/>
    </location>
</feature>
<reference evidence="2" key="1">
    <citation type="journal article" date="2021" name="PeerJ">
        <title>Extensive microbial diversity within the chicken gut microbiome revealed by metagenomics and culture.</title>
        <authorList>
            <person name="Gilroy R."/>
            <person name="Ravi A."/>
            <person name="Getino M."/>
            <person name="Pursley I."/>
            <person name="Horton D.L."/>
            <person name="Alikhan N.F."/>
            <person name="Baker D."/>
            <person name="Gharbi K."/>
            <person name="Hall N."/>
            <person name="Watson M."/>
            <person name="Adriaenssens E.M."/>
            <person name="Foster-Nyarko E."/>
            <person name="Jarju S."/>
            <person name="Secka A."/>
            <person name="Antonio M."/>
            <person name="Oren A."/>
            <person name="Chaudhuri R.R."/>
            <person name="La Ragione R."/>
            <person name="Hildebrand F."/>
            <person name="Pallen M.J."/>
        </authorList>
    </citation>
    <scope>NUCLEOTIDE SEQUENCE</scope>
    <source>
        <strain evidence="2">CHK186-16707</strain>
    </source>
</reference>
<accession>A0A9D2HC54</accession>
<name>A0A9D2HC54_9BACT</name>
<gene>
    <name evidence="2" type="ORF">H9962_01025</name>
</gene>
<reference evidence="2" key="2">
    <citation type="submission" date="2021-04" db="EMBL/GenBank/DDBJ databases">
        <authorList>
            <person name="Gilroy R."/>
        </authorList>
    </citation>
    <scope>NUCLEOTIDE SEQUENCE</scope>
    <source>
        <strain evidence="2">CHK186-16707</strain>
    </source>
</reference>
<dbReference type="InterPro" id="IPR006675">
    <property type="entry name" value="HDIG_dom"/>
</dbReference>
<dbReference type="Proteomes" id="UP000824225">
    <property type="component" value="Unassembled WGS sequence"/>
</dbReference>
<comment type="caution">
    <text evidence="2">The sequence shown here is derived from an EMBL/GenBank/DDBJ whole genome shotgun (WGS) entry which is preliminary data.</text>
</comment>
<evidence type="ECO:0000313" key="2">
    <source>
        <dbReference type="EMBL" id="HJA07764.1"/>
    </source>
</evidence>
<dbReference type="NCBIfam" id="TIGR00277">
    <property type="entry name" value="HDIG"/>
    <property type="match status" value="1"/>
</dbReference>
<dbReference type="InterPro" id="IPR003607">
    <property type="entry name" value="HD/PDEase_dom"/>
</dbReference>
<dbReference type="EMBL" id="DXAN01000003">
    <property type="protein sequence ID" value="HJA07764.1"/>
    <property type="molecule type" value="Genomic_DNA"/>
</dbReference>
<dbReference type="CDD" id="cd00077">
    <property type="entry name" value="HDc"/>
    <property type="match status" value="1"/>
</dbReference>
<proteinExistence type="predicted"/>
<dbReference type="Gene3D" id="1.10.3210.10">
    <property type="entry name" value="Hypothetical protein af1432"/>
    <property type="match status" value="1"/>
</dbReference>
<dbReference type="InterPro" id="IPR006674">
    <property type="entry name" value="HD_domain"/>
</dbReference>
<sequence length="191" mass="20956">MDLPALVFPPDPSLPPVPDEAACVRLWDKYGMLPNIRAHSRTVARVALDVAERAVALGHTVDVPALRAAALLHDLAKTYTILHGGAHAQLGAAWVREETGRPDLARAVLFHVSWPWTEGPSALGADPLRLPLLVSYADKRARHDEVVGLEERFEDLLNRYGDTEEHRALIAANREQALTYERALTALVGTI</sequence>
<dbReference type="AlphaFoldDB" id="A0A9D2HC54"/>
<evidence type="ECO:0000313" key="3">
    <source>
        <dbReference type="Proteomes" id="UP000824225"/>
    </source>
</evidence>
<protein>
    <submittedName>
        <fullName evidence="2">HDIG domain-containing protein</fullName>
    </submittedName>
</protein>
<organism evidence="2 3">
    <name type="scientific">Candidatus Mailhella merdigallinarum</name>
    <dbReference type="NCBI Taxonomy" id="2838658"/>
    <lineage>
        <taxon>Bacteria</taxon>
        <taxon>Pseudomonadati</taxon>
        <taxon>Thermodesulfobacteriota</taxon>
        <taxon>Desulfovibrionia</taxon>
        <taxon>Desulfovibrionales</taxon>
        <taxon>Desulfovibrionaceae</taxon>
        <taxon>Mailhella</taxon>
    </lineage>
</organism>
<dbReference type="SUPFAM" id="SSF109604">
    <property type="entry name" value="HD-domain/PDEase-like"/>
    <property type="match status" value="1"/>
</dbReference>